<sequence length="137" mass="16056">MEELDAEELPCVEERMPVRGVPKSGRTWKTCQSKATKHKAVRSSWRKKISVRDATAKVKEMERRILDDRAKMIEEKKRKLKEREERRLANERKAEVVQVIKNSAKLKRMKKKQLRMIRKADTTEIKASNGVQSIKAL</sequence>
<keyword evidence="6" id="KW-0164">Citrullination</keyword>
<dbReference type="PANTHER" id="PTHR13557">
    <property type="entry name" value="COILED-COIL DOMAIN-CONTAINING PROTEIN 86"/>
    <property type="match status" value="1"/>
</dbReference>
<feature type="coiled-coil region" evidence="10">
    <location>
        <begin position="51"/>
        <end position="94"/>
    </location>
</feature>
<name>A0A5S6QXA3_TRIMR</name>
<evidence type="ECO:0000256" key="10">
    <source>
        <dbReference type="SAM" id="Coils"/>
    </source>
</evidence>
<accession>A0A5S6QXA3</accession>
<evidence type="ECO:0000256" key="6">
    <source>
        <dbReference type="ARBA" id="ARBA00022934"/>
    </source>
</evidence>
<evidence type="ECO:0000256" key="3">
    <source>
        <dbReference type="ARBA" id="ARBA00016738"/>
    </source>
</evidence>
<feature type="compositionally biased region" description="Basic residues" evidence="11">
    <location>
        <begin position="35"/>
        <end position="44"/>
    </location>
</feature>
<dbReference type="GO" id="GO:0005694">
    <property type="term" value="C:chromosome"/>
    <property type="evidence" value="ECO:0007669"/>
    <property type="project" value="UniProtKB-SubCell"/>
</dbReference>
<dbReference type="WBParaSite" id="TMUE_3000011522.1">
    <property type="protein sequence ID" value="TMUE_3000011522.1"/>
    <property type="gene ID" value="WBGene00291159"/>
</dbReference>
<evidence type="ECO:0000313" key="12">
    <source>
        <dbReference type="Proteomes" id="UP000046395"/>
    </source>
</evidence>
<organism evidence="12 13">
    <name type="scientific">Trichuris muris</name>
    <name type="common">Mouse whipworm</name>
    <dbReference type="NCBI Taxonomy" id="70415"/>
    <lineage>
        <taxon>Eukaryota</taxon>
        <taxon>Metazoa</taxon>
        <taxon>Ecdysozoa</taxon>
        <taxon>Nematoda</taxon>
        <taxon>Enoplea</taxon>
        <taxon>Dorylaimia</taxon>
        <taxon>Trichinellida</taxon>
        <taxon>Trichuridae</taxon>
        <taxon>Trichuris</taxon>
    </lineage>
</organism>
<evidence type="ECO:0000256" key="9">
    <source>
        <dbReference type="ARBA" id="ARBA00093307"/>
    </source>
</evidence>
<keyword evidence="8" id="KW-0539">Nucleus</keyword>
<keyword evidence="4" id="KW-0158">Chromosome</keyword>
<evidence type="ECO:0000256" key="7">
    <source>
        <dbReference type="ARBA" id="ARBA00023054"/>
    </source>
</evidence>
<evidence type="ECO:0000256" key="11">
    <source>
        <dbReference type="SAM" id="MobiDB-lite"/>
    </source>
</evidence>
<dbReference type="AlphaFoldDB" id="A0A5S6QXA3"/>
<evidence type="ECO:0000313" key="13">
    <source>
        <dbReference type="WBParaSite" id="TMUE_3000011522.1"/>
    </source>
</evidence>
<comment type="function">
    <text evidence="9">Required for proper chromosome segregation during mitosis and error-free mitotic progression.</text>
</comment>
<evidence type="ECO:0000256" key="8">
    <source>
        <dbReference type="ARBA" id="ARBA00023242"/>
    </source>
</evidence>
<evidence type="ECO:0000256" key="2">
    <source>
        <dbReference type="ARBA" id="ARBA00004604"/>
    </source>
</evidence>
<reference evidence="13" key="1">
    <citation type="submission" date="2019-12" db="UniProtKB">
        <authorList>
            <consortium name="WormBaseParasite"/>
        </authorList>
    </citation>
    <scope>IDENTIFICATION</scope>
</reference>
<comment type="subcellular location">
    <subcellularLocation>
        <location evidence="1">Chromosome</location>
    </subcellularLocation>
    <subcellularLocation>
        <location evidence="2">Nucleus</location>
        <location evidence="2">Nucleolus</location>
    </subcellularLocation>
</comment>
<evidence type="ECO:0000256" key="4">
    <source>
        <dbReference type="ARBA" id="ARBA00022454"/>
    </source>
</evidence>
<keyword evidence="12" id="KW-1185">Reference proteome</keyword>
<protein>
    <recommendedName>
        <fullName evidence="3">Coiled-coil domain-containing protein 86</fullName>
    </recommendedName>
</protein>
<evidence type="ECO:0000256" key="1">
    <source>
        <dbReference type="ARBA" id="ARBA00004286"/>
    </source>
</evidence>
<evidence type="ECO:0000256" key="5">
    <source>
        <dbReference type="ARBA" id="ARBA00022553"/>
    </source>
</evidence>
<feature type="region of interest" description="Disordered" evidence="11">
    <location>
        <begin position="15"/>
        <end position="44"/>
    </location>
</feature>
<proteinExistence type="predicted"/>
<dbReference type="GO" id="GO:0005730">
    <property type="term" value="C:nucleolus"/>
    <property type="evidence" value="ECO:0007669"/>
    <property type="project" value="UniProtKB-SubCell"/>
</dbReference>
<dbReference type="InterPro" id="IPR026570">
    <property type="entry name" value="CCDC86"/>
</dbReference>
<keyword evidence="5" id="KW-0597">Phosphoprotein</keyword>
<dbReference type="STRING" id="70415.A0A5S6QXA3"/>
<dbReference type="PANTHER" id="PTHR13557:SF1">
    <property type="entry name" value="COILED-COIL DOMAIN-CONTAINING PROTEIN 86"/>
    <property type="match status" value="1"/>
</dbReference>
<dbReference type="Proteomes" id="UP000046395">
    <property type="component" value="Unassembled WGS sequence"/>
</dbReference>
<keyword evidence="7 10" id="KW-0175">Coiled coil</keyword>